<dbReference type="AlphaFoldDB" id="A0A1G7URD3"/>
<dbReference type="InterPro" id="IPR010870">
    <property type="entry name" value="Porin_O/P"/>
</dbReference>
<dbReference type="InterPro" id="IPR023614">
    <property type="entry name" value="Porin_dom_sf"/>
</dbReference>
<accession>A0A1G7URD3</accession>
<keyword evidence="3" id="KW-1185">Reference proteome</keyword>
<dbReference type="Pfam" id="PF07396">
    <property type="entry name" value="Porin_O_P"/>
    <property type="match status" value="1"/>
</dbReference>
<feature type="signal peptide" evidence="1">
    <location>
        <begin position="1"/>
        <end position="25"/>
    </location>
</feature>
<protein>
    <submittedName>
        <fullName evidence="2">Phosphate-selective porin</fullName>
    </submittedName>
</protein>
<dbReference type="Gene3D" id="2.40.160.10">
    <property type="entry name" value="Porin"/>
    <property type="match status" value="1"/>
</dbReference>
<evidence type="ECO:0000256" key="1">
    <source>
        <dbReference type="SAM" id="SignalP"/>
    </source>
</evidence>
<dbReference type="OrthoDB" id="7217987at2"/>
<name>A0A1G7URD3_9PROT</name>
<dbReference type="Proteomes" id="UP000199415">
    <property type="component" value="Unassembled WGS sequence"/>
</dbReference>
<keyword evidence="1" id="KW-0732">Signal</keyword>
<reference evidence="2 3" key="1">
    <citation type="submission" date="2016-10" db="EMBL/GenBank/DDBJ databases">
        <authorList>
            <person name="de Groot N.N."/>
        </authorList>
    </citation>
    <scope>NUCLEOTIDE SEQUENCE [LARGE SCALE GENOMIC DNA]</scope>
    <source>
        <strain evidence="2 3">DSM 25584</strain>
    </source>
</reference>
<sequence>MQVGRTRLAACLVVAGLAGVSGASAQQTDDGGDRAGWPSVAPYGLVALDAGAFTGAGTPDRDDGEVRRALIGVRASHGPHLGLEAAYDPAAEDTPWKNVFATLDVGGVLLAAGNQKPPFSMQFQQELPHLMFPERGLPFGLSPRRRVGVSANVAGELWQAQAGVFGSNLNDGVEFDTPLVGARATYTPIRRARTTLHLGGAVNHTDADGRAAFGFPPETLLAREPLVASGPMPGTTGFTRGNLELAGTRGPVSVQGEYHLVAVDRAGADAVFRGGYVQAAWLLTGETRPYVHAKGQMRRGMLGRPRAAAPVGPTAGGTGAWEVAARVSTLDLRDDGVGRGDGRTFSLALTWFANPHARVTASYVNAHADGAGGGTIHAGLLRLQGKF</sequence>
<evidence type="ECO:0000313" key="2">
    <source>
        <dbReference type="EMBL" id="SDG49908.1"/>
    </source>
</evidence>
<gene>
    <name evidence="2" type="ORF">SAMN05216241_11612</name>
</gene>
<evidence type="ECO:0000313" key="3">
    <source>
        <dbReference type="Proteomes" id="UP000199415"/>
    </source>
</evidence>
<organism evidence="2 3">
    <name type="scientific">Limimonas halophila</name>
    <dbReference type="NCBI Taxonomy" id="1082479"/>
    <lineage>
        <taxon>Bacteria</taxon>
        <taxon>Pseudomonadati</taxon>
        <taxon>Pseudomonadota</taxon>
        <taxon>Alphaproteobacteria</taxon>
        <taxon>Rhodospirillales</taxon>
        <taxon>Rhodovibrionaceae</taxon>
        <taxon>Limimonas</taxon>
    </lineage>
</organism>
<proteinExistence type="predicted"/>
<dbReference type="SUPFAM" id="SSF56935">
    <property type="entry name" value="Porins"/>
    <property type="match status" value="1"/>
</dbReference>
<feature type="chain" id="PRO_5011706969" evidence="1">
    <location>
        <begin position="26"/>
        <end position="387"/>
    </location>
</feature>
<dbReference type="EMBL" id="FNCE01000016">
    <property type="protein sequence ID" value="SDG49908.1"/>
    <property type="molecule type" value="Genomic_DNA"/>
</dbReference>